<evidence type="ECO:0000313" key="2">
    <source>
        <dbReference type="EMBL" id="SUZ31631.1"/>
    </source>
</evidence>
<keyword evidence="1" id="KW-0812">Transmembrane</keyword>
<feature type="transmembrane region" description="Helical" evidence="1">
    <location>
        <begin position="230"/>
        <end position="256"/>
    </location>
</feature>
<name>A0A3B0M6F6_9RHOB</name>
<sequence>MHDSGFDKPRNRSYRELIEVFLSNSLRVPKNARWALRTIEENSQKILFTRAMLKLAAKLSEDQGLHPSDDNASDFLEKAHIIASNITDSFGAYHTSESLAEFSDNEAIKYFRMTCELNPQSLLKEASENGRMNVRIDDLECGIREYLESEFRSAYVDRILLACLTEAEIVKYINYVLSPNFFTKKSIFQNYQKSVFGTWFTNSLIALSGSGIGIALVLAASNYIDLFPEMLGSVLINIMIIGFCFFTVSSAIVTYLNRAQIRKPGEMMENTISAMSNFYAEFHDSTLISVPHFRNRVDELKKEGVVWPQPMWTILDDLNKREILFI</sequence>
<gene>
    <name evidence="2" type="ORF">ROE7235_01381</name>
</gene>
<dbReference type="AlphaFoldDB" id="A0A3B0M6F6"/>
<dbReference type="Proteomes" id="UP000272908">
    <property type="component" value="Unassembled WGS sequence"/>
</dbReference>
<proteinExistence type="predicted"/>
<reference evidence="3" key="1">
    <citation type="submission" date="2018-08" db="EMBL/GenBank/DDBJ databases">
        <authorList>
            <person name="Rodrigo-Torres L."/>
            <person name="Arahal R. D."/>
            <person name="Lucena T."/>
        </authorList>
    </citation>
    <scope>NUCLEOTIDE SEQUENCE [LARGE SCALE GENOMIC DNA]</scope>
    <source>
        <strain evidence="3">CECT 7235</strain>
    </source>
</reference>
<keyword evidence="1" id="KW-1133">Transmembrane helix</keyword>
<evidence type="ECO:0000313" key="3">
    <source>
        <dbReference type="Proteomes" id="UP000272908"/>
    </source>
</evidence>
<evidence type="ECO:0000256" key="1">
    <source>
        <dbReference type="SAM" id="Phobius"/>
    </source>
</evidence>
<dbReference type="EMBL" id="UIHC01000010">
    <property type="protein sequence ID" value="SUZ31631.1"/>
    <property type="molecule type" value="Genomic_DNA"/>
</dbReference>
<organism evidence="2 3">
    <name type="scientific">Roseinatronobacter ekhonensis</name>
    <dbReference type="NCBI Taxonomy" id="254356"/>
    <lineage>
        <taxon>Bacteria</taxon>
        <taxon>Pseudomonadati</taxon>
        <taxon>Pseudomonadota</taxon>
        <taxon>Alphaproteobacteria</taxon>
        <taxon>Rhodobacterales</taxon>
        <taxon>Paracoccaceae</taxon>
        <taxon>Roseinatronobacter</taxon>
    </lineage>
</organism>
<protein>
    <submittedName>
        <fullName evidence="2">Uncharacterized protein</fullName>
    </submittedName>
</protein>
<accession>A0A3B0M6F6</accession>
<keyword evidence="3" id="KW-1185">Reference proteome</keyword>
<feature type="transmembrane region" description="Helical" evidence="1">
    <location>
        <begin position="199"/>
        <end position="224"/>
    </location>
</feature>
<keyword evidence="1" id="KW-0472">Membrane</keyword>